<dbReference type="GO" id="GO:0016810">
    <property type="term" value="F:hydrolase activity, acting on carbon-nitrogen (but not peptide) bonds"/>
    <property type="evidence" value="ECO:0007669"/>
    <property type="project" value="InterPro"/>
</dbReference>
<dbReference type="RefSeq" id="WP_137262487.1">
    <property type="nucleotide sequence ID" value="NZ_SZQL01000011.1"/>
</dbReference>
<dbReference type="EMBL" id="SZQL01000011">
    <property type="protein sequence ID" value="TKK67470.1"/>
    <property type="molecule type" value="Genomic_DNA"/>
</dbReference>
<comment type="caution">
    <text evidence="2">The sequence shown here is derived from an EMBL/GenBank/DDBJ whole genome shotgun (WGS) entry which is preliminary data.</text>
</comment>
<dbReference type="Pfam" id="PF01522">
    <property type="entry name" value="Polysacc_deac_1"/>
    <property type="match status" value="1"/>
</dbReference>
<evidence type="ECO:0000313" key="3">
    <source>
        <dbReference type="Proteomes" id="UP000305848"/>
    </source>
</evidence>
<accession>A0A4U3KYA6</accession>
<dbReference type="InterPro" id="IPR045235">
    <property type="entry name" value="PuuE_HpPgdA-like"/>
</dbReference>
<dbReference type="PANTHER" id="PTHR47561:SF1">
    <property type="entry name" value="POLYSACCHARIDE DEACETYLASE FAMILY PROTEIN (AFU_ORTHOLOGUE AFUA_6G05030)"/>
    <property type="match status" value="1"/>
</dbReference>
<protein>
    <submittedName>
        <fullName evidence="2">DUF3473 domain-containing protein</fullName>
    </submittedName>
</protein>
<proteinExistence type="predicted"/>
<dbReference type="PANTHER" id="PTHR47561">
    <property type="entry name" value="POLYSACCHARIDE DEACETYLASE FAMILY PROTEIN (AFU_ORTHOLOGUE AFUA_6G05030)"/>
    <property type="match status" value="1"/>
</dbReference>
<dbReference type="Proteomes" id="UP000305848">
    <property type="component" value="Unassembled WGS sequence"/>
</dbReference>
<feature type="domain" description="NodB homology" evidence="1">
    <location>
        <begin position="20"/>
        <end position="284"/>
    </location>
</feature>
<dbReference type="InterPro" id="IPR022560">
    <property type="entry name" value="DUF3473"/>
</dbReference>
<dbReference type="PROSITE" id="PS51677">
    <property type="entry name" value="NODB"/>
    <property type="match status" value="1"/>
</dbReference>
<gene>
    <name evidence="2" type="ORF">FC093_14355</name>
</gene>
<dbReference type="Pfam" id="PF11959">
    <property type="entry name" value="DUF3473"/>
    <property type="match status" value="1"/>
</dbReference>
<dbReference type="Gene3D" id="3.20.20.370">
    <property type="entry name" value="Glycoside hydrolase/deacetylase"/>
    <property type="match status" value="1"/>
</dbReference>
<evidence type="ECO:0000313" key="2">
    <source>
        <dbReference type="EMBL" id="TKK67470.1"/>
    </source>
</evidence>
<dbReference type="GO" id="GO:0005975">
    <property type="term" value="P:carbohydrate metabolic process"/>
    <property type="evidence" value="ECO:0007669"/>
    <property type="project" value="InterPro"/>
</dbReference>
<dbReference type="InterPro" id="IPR002509">
    <property type="entry name" value="NODB_dom"/>
</dbReference>
<reference evidence="2 3" key="1">
    <citation type="submission" date="2019-05" db="EMBL/GenBank/DDBJ databases">
        <title>Panacibacter sp. strain 17mud1-8 Genome sequencing and assembly.</title>
        <authorList>
            <person name="Chhetri G."/>
        </authorList>
    </citation>
    <scope>NUCLEOTIDE SEQUENCE [LARGE SCALE GENOMIC DNA]</scope>
    <source>
        <strain evidence="2 3">17mud1-8</strain>
    </source>
</reference>
<name>A0A4U3KYA6_9BACT</name>
<dbReference type="OrthoDB" id="9806342at2"/>
<sequence length="284" mass="33375">MQLCFTVDWEDWYHGLGMPVTEWKHLERRIKIGHYKLLEFLAKHNVKATYFLLGMTMEEFPELVAEIKNEGHELACHTYSHPFLAHITPEMFRAEIQQCKTLINQLGESYQGFRAPYFSINQNNIRVLDILKEEGFVYDSSIFPGNTFRAGITGFNKEIHKLPSGLIEFPISNFPVAGLQFGVGGAYFRTLPYYYFKQRLQRLLQHRPALFYFHPWEFDAKQPYIKGLAHRAVHTHYHNLHKTEEKLERLFNDFQFVPLSAILYKAKEQHYTVTSTEKATYNSA</sequence>
<dbReference type="InterPro" id="IPR011330">
    <property type="entry name" value="Glyco_hydro/deAcase_b/a-brl"/>
</dbReference>
<dbReference type="CDD" id="cd10941">
    <property type="entry name" value="CE4_PuuE_HpPgdA_like_2"/>
    <property type="match status" value="1"/>
</dbReference>
<dbReference type="SUPFAM" id="SSF88713">
    <property type="entry name" value="Glycoside hydrolase/deacetylase"/>
    <property type="match status" value="1"/>
</dbReference>
<keyword evidence="3" id="KW-1185">Reference proteome</keyword>
<evidence type="ECO:0000259" key="1">
    <source>
        <dbReference type="PROSITE" id="PS51677"/>
    </source>
</evidence>
<organism evidence="2 3">
    <name type="scientific">Ilyomonas limi</name>
    <dbReference type="NCBI Taxonomy" id="2575867"/>
    <lineage>
        <taxon>Bacteria</taxon>
        <taxon>Pseudomonadati</taxon>
        <taxon>Bacteroidota</taxon>
        <taxon>Chitinophagia</taxon>
        <taxon>Chitinophagales</taxon>
        <taxon>Chitinophagaceae</taxon>
        <taxon>Ilyomonas</taxon>
    </lineage>
</organism>
<dbReference type="AlphaFoldDB" id="A0A4U3KYA6"/>